<keyword evidence="3" id="KW-1185">Reference proteome</keyword>
<accession>A0A6G1FH53</accession>
<organism evidence="2 3">
    <name type="scientific">Oryza meyeriana var. granulata</name>
    <dbReference type="NCBI Taxonomy" id="110450"/>
    <lineage>
        <taxon>Eukaryota</taxon>
        <taxon>Viridiplantae</taxon>
        <taxon>Streptophyta</taxon>
        <taxon>Embryophyta</taxon>
        <taxon>Tracheophyta</taxon>
        <taxon>Spermatophyta</taxon>
        <taxon>Magnoliopsida</taxon>
        <taxon>Liliopsida</taxon>
        <taxon>Poales</taxon>
        <taxon>Poaceae</taxon>
        <taxon>BOP clade</taxon>
        <taxon>Oryzoideae</taxon>
        <taxon>Oryzeae</taxon>
        <taxon>Oryzinae</taxon>
        <taxon>Oryza</taxon>
        <taxon>Oryza meyeriana</taxon>
    </lineage>
</organism>
<evidence type="ECO:0000313" key="3">
    <source>
        <dbReference type="Proteomes" id="UP000479710"/>
    </source>
</evidence>
<comment type="caution">
    <text evidence="2">The sequence shown here is derived from an EMBL/GenBank/DDBJ whole genome shotgun (WGS) entry which is preliminary data.</text>
</comment>
<reference evidence="2 3" key="1">
    <citation type="submission" date="2019-11" db="EMBL/GenBank/DDBJ databases">
        <title>Whole genome sequence of Oryza granulata.</title>
        <authorList>
            <person name="Li W."/>
        </authorList>
    </citation>
    <scope>NUCLEOTIDE SEQUENCE [LARGE SCALE GENOMIC DNA]</scope>
    <source>
        <strain evidence="3">cv. Menghai</strain>
        <tissue evidence="2">Leaf</tissue>
    </source>
</reference>
<proteinExistence type="predicted"/>
<gene>
    <name evidence="2" type="ORF">E2562_038808</name>
</gene>
<sequence length="77" mass="8513">MAEVEREHSALYAEGIKGIAVREEATKALRELEGQWEALTVLKMRVEESELELARCEAAATEQEEAATQCEGIPHTA</sequence>
<name>A0A6G1FH53_9ORYZ</name>
<feature type="coiled-coil region" evidence="1">
    <location>
        <begin position="39"/>
        <end position="66"/>
    </location>
</feature>
<dbReference type="Proteomes" id="UP000479710">
    <property type="component" value="Unassembled WGS sequence"/>
</dbReference>
<evidence type="ECO:0000313" key="2">
    <source>
        <dbReference type="EMBL" id="KAF0936122.1"/>
    </source>
</evidence>
<dbReference type="AlphaFoldDB" id="A0A6G1FH53"/>
<keyword evidence="1" id="KW-0175">Coiled coil</keyword>
<protein>
    <submittedName>
        <fullName evidence="2">Uncharacterized protein</fullName>
    </submittedName>
</protein>
<dbReference type="EMBL" id="SPHZ02000001">
    <property type="protein sequence ID" value="KAF0936122.1"/>
    <property type="molecule type" value="Genomic_DNA"/>
</dbReference>
<evidence type="ECO:0000256" key="1">
    <source>
        <dbReference type="SAM" id="Coils"/>
    </source>
</evidence>